<evidence type="ECO:0000256" key="4">
    <source>
        <dbReference type="SAM" id="MobiDB-lite"/>
    </source>
</evidence>
<protein>
    <submittedName>
        <fullName evidence="6">Apyrase 6</fullName>
    </submittedName>
</protein>
<comment type="similarity">
    <text evidence="1 3">Belongs to the GDA1/CD39 NTPase family.</text>
</comment>
<evidence type="ECO:0000313" key="6">
    <source>
        <dbReference type="EMBL" id="KAK8941636.1"/>
    </source>
</evidence>
<gene>
    <name evidence="6" type="primary">APY6</name>
    <name evidence="6" type="ORF">KSP40_PGU008659</name>
</gene>
<dbReference type="EMBL" id="JBBWWR010000019">
    <property type="protein sequence ID" value="KAK8941636.1"/>
    <property type="molecule type" value="Genomic_DNA"/>
</dbReference>
<proteinExistence type="inferred from homology"/>
<keyword evidence="5" id="KW-0472">Membrane</keyword>
<reference evidence="6 7" key="1">
    <citation type="journal article" date="2022" name="Nat. Plants">
        <title>Genomes of leafy and leafless Platanthera orchids illuminate the evolution of mycoheterotrophy.</title>
        <authorList>
            <person name="Li M.H."/>
            <person name="Liu K.W."/>
            <person name="Li Z."/>
            <person name="Lu H.C."/>
            <person name="Ye Q.L."/>
            <person name="Zhang D."/>
            <person name="Wang J.Y."/>
            <person name="Li Y.F."/>
            <person name="Zhong Z.M."/>
            <person name="Liu X."/>
            <person name="Yu X."/>
            <person name="Liu D.K."/>
            <person name="Tu X.D."/>
            <person name="Liu B."/>
            <person name="Hao Y."/>
            <person name="Liao X.Y."/>
            <person name="Jiang Y.T."/>
            <person name="Sun W.H."/>
            <person name="Chen J."/>
            <person name="Chen Y.Q."/>
            <person name="Ai Y."/>
            <person name="Zhai J.W."/>
            <person name="Wu S.S."/>
            <person name="Zhou Z."/>
            <person name="Hsiao Y.Y."/>
            <person name="Wu W.L."/>
            <person name="Chen Y.Y."/>
            <person name="Lin Y.F."/>
            <person name="Hsu J.L."/>
            <person name="Li C.Y."/>
            <person name="Wang Z.W."/>
            <person name="Zhao X."/>
            <person name="Zhong W.Y."/>
            <person name="Ma X.K."/>
            <person name="Ma L."/>
            <person name="Huang J."/>
            <person name="Chen G.Z."/>
            <person name="Huang M.Z."/>
            <person name="Huang L."/>
            <person name="Peng D.H."/>
            <person name="Luo Y.B."/>
            <person name="Zou S.Q."/>
            <person name="Chen S.P."/>
            <person name="Lan S."/>
            <person name="Tsai W.C."/>
            <person name="Van de Peer Y."/>
            <person name="Liu Z.J."/>
        </authorList>
    </citation>
    <scope>NUCLEOTIDE SEQUENCE [LARGE SCALE GENOMIC DNA]</scope>
    <source>
        <strain evidence="6">Lor288</strain>
    </source>
</reference>
<dbReference type="PANTHER" id="PTHR11782:SF79">
    <property type="entry name" value="OS08G0436100 PROTEIN"/>
    <property type="match status" value="1"/>
</dbReference>
<dbReference type="Pfam" id="PF01150">
    <property type="entry name" value="GDA1_CD39"/>
    <property type="match status" value="1"/>
</dbReference>
<keyword evidence="5" id="KW-0812">Transmembrane</keyword>
<sequence>MRRPNAQAQASRRNRPHEMLSQGVSSHSINKYSWCFPGCIVSAAFAFFAAASGLLYLSSFSSAHKFDVIIDAGSTGTRIHVFGCISAWGGMPVIDHGPTASMKVSPGLSAFANNPAKAAQSLTELLEFVRERVPKNRWGETNIRLMATAGLRSLDGDLAERILEYCRSALRASGFEFQDDWASVISGADEGVYAWVAANYALGTLGKEAHETTGIIELGGASVQITFVPGEPIPPEFSLALKFGQVIYNLYSHSFLHLGQNTAHDYLQKLLGSSKLKTSPESLLEGVYIDPCTPKGYLYGVEHRRISYDVLNTNIDYSRTPHAFGNFSECRYAALMLLQKEKDRCSYENCRIGSAFVPKLHGKLIATENFFHTSKFFGLGPSSFISDLILAGEQFCEEDWSELRRKYHAVEEEDLLRYCFSSAYIVALLHDILGIATNDTRVVFANQVGEVPLDWALGAFIVQKTAEAAVHPDWNAVIILAIRSHLRSIFVFAAFLTFLGWFALNRRRPQLK</sequence>
<comment type="caution">
    <text evidence="6">The sequence shown here is derived from an EMBL/GenBank/DDBJ whole genome shotgun (WGS) entry which is preliminary data.</text>
</comment>
<evidence type="ECO:0000256" key="2">
    <source>
        <dbReference type="ARBA" id="ARBA00022801"/>
    </source>
</evidence>
<dbReference type="PROSITE" id="PS01238">
    <property type="entry name" value="GDA1_CD39_NTPASE"/>
    <property type="match status" value="1"/>
</dbReference>
<evidence type="ECO:0000256" key="3">
    <source>
        <dbReference type="RuleBase" id="RU003833"/>
    </source>
</evidence>
<feature type="transmembrane region" description="Helical" evidence="5">
    <location>
        <begin position="485"/>
        <end position="504"/>
    </location>
</feature>
<dbReference type="InterPro" id="IPR000407">
    <property type="entry name" value="GDA1_CD39_NTPase"/>
</dbReference>
<evidence type="ECO:0000256" key="5">
    <source>
        <dbReference type="SAM" id="Phobius"/>
    </source>
</evidence>
<feature type="transmembrane region" description="Helical" evidence="5">
    <location>
        <begin position="34"/>
        <end position="57"/>
    </location>
</feature>
<feature type="compositionally biased region" description="Polar residues" evidence="4">
    <location>
        <begin position="1"/>
        <end position="11"/>
    </location>
</feature>
<accession>A0ABR2LHT3</accession>
<evidence type="ECO:0000256" key="1">
    <source>
        <dbReference type="ARBA" id="ARBA00009283"/>
    </source>
</evidence>
<keyword evidence="5" id="KW-1133">Transmembrane helix</keyword>
<dbReference type="Gene3D" id="3.30.420.40">
    <property type="match status" value="1"/>
</dbReference>
<keyword evidence="2 3" id="KW-0378">Hydrolase</keyword>
<organism evidence="6 7">
    <name type="scientific">Platanthera guangdongensis</name>
    <dbReference type="NCBI Taxonomy" id="2320717"/>
    <lineage>
        <taxon>Eukaryota</taxon>
        <taxon>Viridiplantae</taxon>
        <taxon>Streptophyta</taxon>
        <taxon>Embryophyta</taxon>
        <taxon>Tracheophyta</taxon>
        <taxon>Spermatophyta</taxon>
        <taxon>Magnoliopsida</taxon>
        <taxon>Liliopsida</taxon>
        <taxon>Asparagales</taxon>
        <taxon>Orchidaceae</taxon>
        <taxon>Orchidoideae</taxon>
        <taxon>Orchideae</taxon>
        <taxon>Orchidinae</taxon>
        <taxon>Platanthera</taxon>
    </lineage>
</organism>
<dbReference type="Proteomes" id="UP001412067">
    <property type="component" value="Unassembled WGS sequence"/>
</dbReference>
<name>A0ABR2LHT3_9ASPA</name>
<keyword evidence="7" id="KW-1185">Reference proteome</keyword>
<dbReference type="PANTHER" id="PTHR11782">
    <property type="entry name" value="ADENOSINE/GUANOSINE DIPHOSPHATASE"/>
    <property type="match status" value="1"/>
</dbReference>
<evidence type="ECO:0000313" key="7">
    <source>
        <dbReference type="Proteomes" id="UP001412067"/>
    </source>
</evidence>
<feature type="region of interest" description="Disordered" evidence="4">
    <location>
        <begin position="1"/>
        <end position="20"/>
    </location>
</feature>
<dbReference type="Gene3D" id="3.30.420.150">
    <property type="entry name" value="Exopolyphosphatase. Domain 2"/>
    <property type="match status" value="1"/>
</dbReference>